<dbReference type="PANTHER" id="PTHR34857:SF2">
    <property type="entry name" value="SLL0384 PROTEIN"/>
    <property type="match status" value="1"/>
</dbReference>
<feature type="transmembrane region" description="Helical" evidence="6">
    <location>
        <begin position="200"/>
        <end position="221"/>
    </location>
</feature>
<organism evidence="7 8">
    <name type="scientific">Clostridium estertheticum subsp. estertheticum</name>
    <dbReference type="NCBI Taxonomy" id="1552"/>
    <lineage>
        <taxon>Bacteria</taxon>
        <taxon>Bacillati</taxon>
        <taxon>Bacillota</taxon>
        <taxon>Clostridia</taxon>
        <taxon>Eubacteriales</taxon>
        <taxon>Clostridiaceae</taxon>
        <taxon>Clostridium</taxon>
    </lineage>
</organism>
<evidence type="ECO:0000256" key="2">
    <source>
        <dbReference type="ARBA" id="ARBA00022475"/>
    </source>
</evidence>
<dbReference type="Pfam" id="PF02361">
    <property type="entry name" value="CbiQ"/>
    <property type="match status" value="1"/>
</dbReference>
<dbReference type="STRING" id="1552.A7L45_20515"/>
<dbReference type="GO" id="GO:0006824">
    <property type="term" value="P:cobalt ion transport"/>
    <property type="evidence" value="ECO:0007669"/>
    <property type="project" value="InterPro"/>
</dbReference>
<evidence type="ECO:0000256" key="3">
    <source>
        <dbReference type="ARBA" id="ARBA00022692"/>
    </source>
</evidence>
<comment type="subcellular location">
    <subcellularLocation>
        <location evidence="1">Cell membrane</location>
        <topology evidence="1">Multi-pass membrane protein</topology>
    </subcellularLocation>
</comment>
<keyword evidence="2" id="KW-1003">Cell membrane</keyword>
<evidence type="ECO:0000256" key="4">
    <source>
        <dbReference type="ARBA" id="ARBA00022989"/>
    </source>
</evidence>
<dbReference type="EMBL" id="CP015756">
    <property type="protein sequence ID" value="APC42270.1"/>
    <property type="molecule type" value="Genomic_DNA"/>
</dbReference>
<accession>A0A1J0GMX6</accession>
<reference evidence="8" key="1">
    <citation type="journal article" date="2016" name="Front. Microbiol.">
        <title>Complete Genome Sequence of Clostridium estertheticum DSM 8809, a Microbe Identified in Spoiled Vacuum Packed Beef.</title>
        <authorList>
            <person name="Yu Z."/>
            <person name="Gunn L."/>
            <person name="Brennan E."/>
            <person name="Reid R."/>
            <person name="Wall P.G."/>
            <person name="Gaora O.P."/>
            <person name="Hurley D."/>
            <person name="Bolton D."/>
            <person name="Fanning S."/>
        </authorList>
    </citation>
    <scope>NUCLEOTIDE SEQUENCE [LARGE SCALE GENOMIC DNA]</scope>
    <source>
        <strain evidence="8">DSM 8809</strain>
    </source>
</reference>
<evidence type="ECO:0000313" key="8">
    <source>
        <dbReference type="Proteomes" id="UP000182569"/>
    </source>
</evidence>
<evidence type="ECO:0000313" key="7">
    <source>
        <dbReference type="EMBL" id="APC42270.1"/>
    </source>
</evidence>
<keyword evidence="8" id="KW-1185">Reference proteome</keyword>
<dbReference type="NCBIfam" id="TIGR02454">
    <property type="entry name" value="ECF_T_CbiQ"/>
    <property type="match status" value="1"/>
</dbReference>
<dbReference type="Proteomes" id="UP000182569">
    <property type="component" value="Chromosome"/>
</dbReference>
<sequence length="317" mass="35484">MDSKNQVPDWLLNSGELGMCPCGCIGKRKKGSFLEKTINSIAKLLKEVIFFEDIAFQKGFLQKLDPRIKVISLIILILTSTLIHNVLILTILYLISCILAKMSYVSLKLYFKRIWLITPLFTGIAVLPSIFNFVRPGTTLVTLINFGHKVHLGPLIFPDVLTITSQGVAGAVLLIVRVGVTVSLAFLFTTTTRWANLLKALRVLLLPKIFITTLEMCYRYIFILLNITTDMFIARKSRTFSKASSREGRHFVSNAIGSLFGKSYALSEEVYGAMLSRGYKGEPVIMNRFRFTLLDFQWLLGVIICVLAAFGGEIILG</sequence>
<dbReference type="RefSeq" id="WP_071614561.1">
    <property type="nucleotide sequence ID" value="NZ_CP015756.1"/>
</dbReference>
<feature type="transmembrane region" description="Helical" evidence="6">
    <location>
        <begin position="296"/>
        <end position="316"/>
    </location>
</feature>
<dbReference type="PANTHER" id="PTHR34857">
    <property type="entry name" value="SLL0384 PROTEIN"/>
    <property type="match status" value="1"/>
</dbReference>
<protein>
    <submittedName>
        <fullName evidence="7">Cobalt ECF transporter T component CbiQ</fullName>
    </submittedName>
</protein>
<dbReference type="OrthoDB" id="8585740at2"/>
<dbReference type="InterPro" id="IPR012809">
    <property type="entry name" value="ECF_CbiQ"/>
</dbReference>
<dbReference type="GO" id="GO:0043190">
    <property type="term" value="C:ATP-binding cassette (ABC) transporter complex"/>
    <property type="evidence" value="ECO:0007669"/>
    <property type="project" value="InterPro"/>
</dbReference>
<dbReference type="InterPro" id="IPR051611">
    <property type="entry name" value="ECF_transporter_component"/>
</dbReference>
<keyword evidence="3 6" id="KW-0812">Transmembrane</keyword>
<dbReference type="CDD" id="cd16914">
    <property type="entry name" value="EcfT"/>
    <property type="match status" value="1"/>
</dbReference>
<gene>
    <name evidence="7" type="ORF">A7L45_20515</name>
</gene>
<dbReference type="KEGG" id="ceu:A7L45_20515"/>
<evidence type="ECO:0000256" key="5">
    <source>
        <dbReference type="ARBA" id="ARBA00023136"/>
    </source>
</evidence>
<proteinExistence type="predicted"/>
<feature type="transmembrane region" description="Helical" evidence="6">
    <location>
        <begin position="168"/>
        <end position="188"/>
    </location>
</feature>
<name>A0A1J0GMX6_9CLOT</name>
<evidence type="ECO:0000256" key="6">
    <source>
        <dbReference type="SAM" id="Phobius"/>
    </source>
</evidence>
<keyword evidence="4 6" id="KW-1133">Transmembrane helix</keyword>
<dbReference type="InterPro" id="IPR003339">
    <property type="entry name" value="ABC/ECF_trnsptr_transmembrane"/>
</dbReference>
<evidence type="ECO:0000256" key="1">
    <source>
        <dbReference type="ARBA" id="ARBA00004651"/>
    </source>
</evidence>
<feature type="transmembrane region" description="Helical" evidence="6">
    <location>
        <begin position="114"/>
        <end position="134"/>
    </location>
</feature>
<keyword evidence="5 6" id="KW-0472">Membrane</keyword>
<feature type="transmembrane region" description="Helical" evidence="6">
    <location>
        <begin position="70"/>
        <end position="94"/>
    </location>
</feature>
<dbReference type="AlphaFoldDB" id="A0A1J0GMX6"/>